<accession>A0A5C6AAD8</accession>
<evidence type="ECO:0000256" key="2">
    <source>
        <dbReference type="ARBA" id="ARBA00022679"/>
    </source>
</evidence>
<feature type="region of interest" description="Disordered" evidence="5">
    <location>
        <begin position="17"/>
        <end position="49"/>
    </location>
</feature>
<dbReference type="InterPro" id="IPR029016">
    <property type="entry name" value="GAF-like_dom_sf"/>
</dbReference>
<dbReference type="SUPFAM" id="SSF52172">
    <property type="entry name" value="CheY-like"/>
    <property type="match status" value="1"/>
</dbReference>
<comment type="caution">
    <text evidence="7">The sequence shown here is derived from an EMBL/GenBank/DDBJ whole genome shotgun (WGS) entry which is preliminary data.</text>
</comment>
<dbReference type="PANTHER" id="PTHR44591">
    <property type="entry name" value="STRESS RESPONSE REGULATOR PROTEIN 1"/>
    <property type="match status" value="1"/>
</dbReference>
<proteinExistence type="predicted"/>
<keyword evidence="2" id="KW-0808">Transferase</keyword>
<evidence type="ECO:0000256" key="1">
    <source>
        <dbReference type="ARBA" id="ARBA00022553"/>
    </source>
</evidence>
<dbReference type="InterPro" id="IPR035965">
    <property type="entry name" value="PAS-like_dom_sf"/>
</dbReference>
<protein>
    <submittedName>
        <fullName evidence="7">Transcriptional regulatory protein ZraR</fullName>
    </submittedName>
</protein>
<dbReference type="Proteomes" id="UP000317421">
    <property type="component" value="Unassembled WGS sequence"/>
</dbReference>
<dbReference type="Gene3D" id="3.30.450.20">
    <property type="entry name" value="PAS domain"/>
    <property type="match status" value="1"/>
</dbReference>
<evidence type="ECO:0000256" key="5">
    <source>
        <dbReference type="SAM" id="MobiDB-lite"/>
    </source>
</evidence>
<keyword evidence="1 4" id="KW-0597">Phosphoprotein</keyword>
<dbReference type="InterPro" id="IPR003018">
    <property type="entry name" value="GAF"/>
</dbReference>
<dbReference type="InterPro" id="IPR050595">
    <property type="entry name" value="Bact_response_regulator"/>
</dbReference>
<dbReference type="SMART" id="SM00065">
    <property type="entry name" value="GAF"/>
    <property type="match status" value="1"/>
</dbReference>
<feature type="modified residue" description="4-aspartylphosphate" evidence="4">
    <location>
        <position position="552"/>
    </location>
</feature>
<dbReference type="Gene3D" id="3.30.450.40">
    <property type="match status" value="1"/>
</dbReference>
<evidence type="ECO:0000313" key="8">
    <source>
        <dbReference type="Proteomes" id="UP000317421"/>
    </source>
</evidence>
<dbReference type="InterPro" id="IPR011006">
    <property type="entry name" value="CheY-like_superfamily"/>
</dbReference>
<dbReference type="EMBL" id="SJPR01000004">
    <property type="protein sequence ID" value="TWT96001.1"/>
    <property type="molecule type" value="Genomic_DNA"/>
</dbReference>
<name>A0A5C6AAD8_9BACT</name>
<evidence type="ECO:0000259" key="6">
    <source>
        <dbReference type="PROSITE" id="PS50110"/>
    </source>
</evidence>
<reference evidence="7 8" key="1">
    <citation type="submission" date="2019-02" db="EMBL/GenBank/DDBJ databases">
        <title>Deep-cultivation of Planctomycetes and their phenomic and genomic characterization uncovers novel biology.</title>
        <authorList>
            <person name="Wiegand S."/>
            <person name="Jogler M."/>
            <person name="Boedeker C."/>
            <person name="Pinto D."/>
            <person name="Vollmers J."/>
            <person name="Rivas-Marin E."/>
            <person name="Kohn T."/>
            <person name="Peeters S.H."/>
            <person name="Heuer A."/>
            <person name="Rast P."/>
            <person name="Oberbeckmann S."/>
            <person name="Bunk B."/>
            <person name="Jeske O."/>
            <person name="Meyerdierks A."/>
            <person name="Storesund J.E."/>
            <person name="Kallscheuer N."/>
            <person name="Luecker S."/>
            <person name="Lage O.M."/>
            <person name="Pohl T."/>
            <person name="Merkel B.J."/>
            <person name="Hornburger P."/>
            <person name="Mueller R.-W."/>
            <person name="Bruemmer F."/>
            <person name="Labrenz M."/>
            <person name="Spormann A.M."/>
            <person name="Op Den Camp H."/>
            <person name="Overmann J."/>
            <person name="Amann R."/>
            <person name="Jetten M.S.M."/>
            <person name="Mascher T."/>
            <person name="Medema M.H."/>
            <person name="Devos D.P."/>
            <person name="Kaster A.-K."/>
            <person name="Ovreas L."/>
            <person name="Rohde M."/>
            <person name="Galperin M.Y."/>
            <person name="Jogler C."/>
        </authorList>
    </citation>
    <scope>NUCLEOTIDE SEQUENCE [LARGE SCALE GENOMIC DNA]</scope>
    <source>
        <strain evidence="7 8">Pla108</strain>
    </source>
</reference>
<sequence length="630" mass="68251">MLATSNCPPEVFGPTTTYAGARVSHPGTTTRAESQAPGCESTKTLNEAPAGDCSASMHRILCLCSERKASDELAQQLGPHYEVTPVRSLARAVSRLATGEYEGVYAEAEGLGVAADATQMILNVQMLRGMPDGVVLLDRENRIVWGNGRLCEWTGRSEVVGDSFYSVLGAPEILGPEFKPFDAAFSSGKSAASTLRCDDNRYYRVNAAPVECFDGEAADHLIVTIRDVTSEQLEQQKLAAIHQAGIELADLTPEEVAEMEFDERIELLKSNILHCTQDVLQYDVVEVRTLDEETNELLPLLAFGIIPEAEGRALQSATTGNGVTGFVAATGKSYLCEDTGEDPLYIEGAQGARSSLTVPLLLHERVIGTFNVESPEAGAFTESDRQFLEIFARDVAAALNTMELLAAEKATTAVASVEAIHSAVAMPVDDILNDAVNVMERYIGHDPDVVERLQKILRNARDIKQVIQDVGRSMAPTEARPACVRVEERPLLFGARVLVADADDTVRSAAHDLLERYGCVVETAHDGKEALSMARHASEESGCKLYDAILADIRLPDCSGYELLVQLKELQETPPLILMTGFGYDPGHVIVKARQAGLKAVLFKPFRLDQLLETVERAVGAHRGDETPVA</sequence>
<dbReference type="InterPro" id="IPR013656">
    <property type="entry name" value="PAS_4"/>
</dbReference>
<evidence type="ECO:0000256" key="3">
    <source>
        <dbReference type="ARBA" id="ARBA00022777"/>
    </source>
</evidence>
<organism evidence="7 8">
    <name type="scientific">Botrimarina colliarenosi</name>
    <dbReference type="NCBI Taxonomy" id="2528001"/>
    <lineage>
        <taxon>Bacteria</taxon>
        <taxon>Pseudomonadati</taxon>
        <taxon>Planctomycetota</taxon>
        <taxon>Planctomycetia</taxon>
        <taxon>Pirellulales</taxon>
        <taxon>Lacipirellulaceae</taxon>
        <taxon>Botrimarina</taxon>
    </lineage>
</organism>
<evidence type="ECO:0000313" key="7">
    <source>
        <dbReference type="EMBL" id="TWT96001.1"/>
    </source>
</evidence>
<evidence type="ECO:0000256" key="4">
    <source>
        <dbReference type="PROSITE-ProRule" id="PRU00169"/>
    </source>
</evidence>
<dbReference type="InterPro" id="IPR001789">
    <property type="entry name" value="Sig_transdc_resp-reg_receiver"/>
</dbReference>
<dbReference type="SMART" id="SM00448">
    <property type="entry name" value="REC"/>
    <property type="match status" value="1"/>
</dbReference>
<dbReference type="CDD" id="cd17546">
    <property type="entry name" value="REC_hyHK_CKI1_RcsC-like"/>
    <property type="match status" value="1"/>
</dbReference>
<dbReference type="GO" id="GO:0016301">
    <property type="term" value="F:kinase activity"/>
    <property type="evidence" value="ECO:0007669"/>
    <property type="project" value="UniProtKB-KW"/>
</dbReference>
<dbReference type="SUPFAM" id="SSF55785">
    <property type="entry name" value="PYP-like sensor domain (PAS domain)"/>
    <property type="match status" value="1"/>
</dbReference>
<feature type="domain" description="Response regulatory" evidence="6">
    <location>
        <begin position="496"/>
        <end position="619"/>
    </location>
</feature>
<dbReference type="Pfam" id="PF00072">
    <property type="entry name" value="Response_reg"/>
    <property type="match status" value="1"/>
</dbReference>
<dbReference type="PROSITE" id="PS50110">
    <property type="entry name" value="RESPONSE_REGULATORY"/>
    <property type="match status" value="1"/>
</dbReference>
<dbReference type="PANTHER" id="PTHR44591:SF3">
    <property type="entry name" value="RESPONSE REGULATORY DOMAIN-CONTAINING PROTEIN"/>
    <property type="match status" value="1"/>
</dbReference>
<dbReference type="Gene3D" id="3.40.50.2300">
    <property type="match status" value="1"/>
</dbReference>
<gene>
    <name evidence="7" type="primary">zraR_10</name>
    <name evidence="7" type="ORF">Pla108_30800</name>
</gene>
<keyword evidence="3" id="KW-0418">Kinase</keyword>
<dbReference type="AlphaFoldDB" id="A0A5C6AAD8"/>
<keyword evidence="8" id="KW-1185">Reference proteome</keyword>
<dbReference type="GO" id="GO:0000160">
    <property type="term" value="P:phosphorelay signal transduction system"/>
    <property type="evidence" value="ECO:0007669"/>
    <property type="project" value="InterPro"/>
</dbReference>
<dbReference type="Pfam" id="PF13185">
    <property type="entry name" value="GAF_2"/>
    <property type="match status" value="1"/>
</dbReference>
<dbReference type="SUPFAM" id="SSF55781">
    <property type="entry name" value="GAF domain-like"/>
    <property type="match status" value="1"/>
</dbReference>
<dbReference type="Pfam" id="PF08448">
    <property type="entry name" value="PAS_4"/>
    <property type="match status" value="1"/>
</dbReference>